<proteinExistence type="predicted"/>
<protein>
    <recommendedName>
        <fullName evidence="1">Methyltransferase type 11 domain-containing protein</fullName>
    </recommendedName>
</protein>
<dbReference type="PANTHER" id="PTHR43591">
    <property type="entry name" value="METHYLTRANSFERASE"/>
    <property type="match status" value="1"/>
</dbReference>
<comment type="caution">
    <text evidence="2">The sequence shown here is derived from an EMBL/GenBank/DDBJ whole genome shotgun (WGS) entry which is preliminary data.</text>
</comment>
<dbReference type="InterPro" id="IPR029063">
    <property type="entry name" value="SAM-dependent_MTases_sf"/>
</dbReference>
<dbReference type="Proteomes" id="UP000176700">
    <property type="component" value="Unassembled WGS sequence"/>
</dbReference>
<feature type="domain" description="Methyltransferase type 11" evidence="1">
    <location>
        <begin position="59"/>
        <end position="154"/>
    </location>
</feature>
<dbReference type="SUPFAM" id="SSF53335">
    <property type="entry name" value="S-adenosyl-L-methionine-dependent methyltransferases"/>
    <property type="match status" value="1"/>
</dbReference>
<dbReference type="Pfam" id="PF08241">
    <property type="entry name" value="Methyltransf_11"/>
    <property type="match status" value="1"/>
</dbReference>
<evidence type="ECO:0000313" key="2">
    <source>
        <dbReference type="EMBL" id="OGZ43669.1"/>
    </source>
</evidence>
<dbReference type="CDD" id="cd02440">
    <property type="entry name" value="AdoMet_MTases"/>
    <property type="match status" value="1"/>
</dbReference>
<evidence type="ECO:0000313" key="3">
    <source>
        <dbReference type="Proteomes" id="UP000176700"/>
    </source>
</evidence>
<reference evidence="2 3" key="1">
    <citation type="journal article" date="2016" name="Nat. Commun.">
        <title>Thousands of microbial genomes shed light on interconnected biogeochemical processes in an aquifer system.</title>
        <authorList>
            <person name="Anantharaman K."/>
            <person name="Brown C.T."/>
            <person name="Hug L.A."/>
            <person name="Sharon I."/>
            <person name="Castelle C.J."/>
            <person name="Probst A.J."/>
            <person name="Thomas B.C."/>
            <person name="Singh A."/>
            <person name="Wilkins M.J."/>
            <person name="Karaoz U."/>
            <person name="Brodie E.L."/>
            <person name="Williams K.H."/>
            <person name="Hubbard S.S."/>
            <person name="Banfield J.F."/>
        </authorList>
    </citation>
    <scope>NUCLEOTIDE SEQUENCE [LARGE SCALE GENOMIC DNA]</scope>
</reference>
<name>A0A1G2G033_9BACT</name>
<sequence>MTVADKTTFERKNRNLFTWCSGFYDGSIFRIYFEPFYKRVIGMITKEAGIILLEGVAMLDVACGTGEVVRRLAVTFPKSQFTGVDLTPAMVLRARHKIKNLSNVTIAEGNAAALPFRDKMFDIVLISDALHHIFEEERAIAEIARVLKSGGSFFLVDVAGETALLRFFGWIAKRTESAHRYYVQKEMEQLLQNHGFSIKMYVRYGYNHFFHAQKI</sequence>
<dbReference type="AlphaFoldDB" id="A0A1G2G033"/>
<evidence type="ECO:0000259" key="1">
    <source>
        <dbReference type="Pfam" id="PF08241"/>
    </source>
</evidence>
<dbReference type="InterPro" id="IPR013216">
    <property type="entry name" value="Methyltransf_11"/>
</dbReference>
<accession>A0A1G2G033</accession>
<dbReference type="PANTHER" id="PTHR43591:SF110">
    <property type="entry name" value="RHODANESE DOMAIN-CONTAINING PROTEIN"/>
    <property type="match status" value="1"/>
</dbReference>
<dbReference type="Gene3D" id="3.40.50.150">
    <property type="entry name" value="Vaccinia Virus protein VP39"/>
    <property type="match status" value="1"/>
</dbReference>
<organism evidence="2 3">
    <name type="scientific">Candidatus Ryanbacteria bacterium RIFCSPHIGHO2_01_45_13</name>
    <dbReference type="NCBI Taxonomy" id="1802112"/>
    <lineage>
        <taxon>Bacteria</taxon>
        <taxon>Candidatus Ryaniibacteriota</taxon>
    </lineage>
</organism>
<dbReference type="GO" id="GO:0008757">
    <property type="term" value="F:S-adenosylmethionine-dependent methyltransferase activity"/>
    <property type="evidence" value="ECO:0007669"/>
    <property type="project" value="InterPro"/>
</dbReference>
<dbReference type="EMBL" id="MHNI01000004">
    <property type="protein sequence ID" value="OGZ43669.1"/>
    <property type="molecule type" value="Genomic_DNA"/>
</dbReference>
<gene>
    <name evidence="2" type="ORF">A2W41_05010</name>
</gene>